<dbReference type="InterPro" id="IPR011989">
    <property type="entry name" value="ARM-like"/>
</dbReference>
<evidence type="ECO:0000313" key="2">
    <source>
        <dbReference type="Proteomes" id="UP000834106"/>
    </source>
</evidence>
<dbReference type="InterPro" id="IPR016024">
    <property type="entry name" value="ARM-type_fold"/>
</dbReference>
<organism evidence="1 2">
    <name type="scientific">Fraxinus pennsylvanica</name>
    <dbReference type="NCBI Taxonomy" id="56036"/>
    <lineage>
        <taxon>Eukaryota</taxon>
        <taxon>Viridiplantae</taxon>
        <taxon>Streptophyta</taxon>
        <taxon>Embryophyta</taxon>
        <taxon>Tracheophyta</taxon>
        <taxon>Spermatophyta</taxon>
        <taxon>Magnoliopsida</taxon>
        <taxon>eudicotyledons</taxon>
        <taxon>Gunneridae</taxon>
        <taxon>Pentapetalae</taxon>
        <taxon>asterids</taxon>
        <taxon>lamiids</taxon>
        <taxon>Lamiales</taxon>
        <taxon>Oleaceae</taxon>
        <taxon>Oleeae</taxon>
        <taxon>Fraxinus</taxon>
    </lineage>
</organism>
<dbReference type="PANTHER" id="PTHR46043:SF9">
    <property type="entry name" value="ARM REPEAT SUPERFAMILY PROTEIN"/>
    <property type="match status" value="1"/>
</dbReference>
<reference evidence="1" key="1">
    <citation type="submission" date="2023-05" db="EMBL/GenBank/DDBJ databases">
        <authorList>
            <person name="Huff M."/>
        </authorList>
    </citation>
    <scope>NUCLEOTIDE SEQUENCE</scope>
</reference>
<name>A0AAD2AAZ0_9LAMI</name>
<dbReference type="AlphaFoldDB" id="A0AAD2AAZ0"/>
<gene>
    <name evidence="1" type="ORF">FPE_LOCUS32292</name>
</gene>
<dbReference type="SUPFAM" id="SSF48371">
    <property type="entry name" value="ARM repeat"/>
    <property type="match status" value="1"/>
</dbReference>
<protein>
    <submittedName>
        <fullName evidence="1">Uncharacterized protein</fullName>
    </submittedName>
</protein>
<dbReference type="Proteomes" id="UP000834106">
    <property type="component" value="Chromosome 21"/>
</dbReference>
<dbReference type="PANTHER" id="PTHR46043">
    <property type="entry name" value="ARM REPEAT SUPERFAMILY PROTEIN"/>
    <property type="match status" value="1"/>
</dbReference>
<keyword evidence="2" id="KW-1185">Reference proteome</keyword>
<dbReference type="EMBL" id="OU503056">
    <property type="protein sequence ID" value="CAI9784862.1"/>
    <property type="molecule type" value="Genomic_DNA"/>
</dbReference>
<sequence>MHLFCRPLQLTIFGCIRRQNKNPLCHLDGPLPQESAVGALRNLVGVISVDVLVSLGLLPRLVHVLKSGSLSAQKAANSTICLICNSTEIKRLVGEYGCIPLLIKMLEAKSINAREIALQGFSSLMYISHNCREGKRDDKSLPNLVVLLDLSFQNN</sequence>
<proteinExistence type="predicted"/>
<dbReference type="Gene3D" id="1.25.10.10">
    <property type="entry name" value="Leucine-rich Repeat Variant"/>
    <property type="match status" value="1"/>
</dbReference>
<evidence type="ECO:0000313" key="1">
    <source>
        <dbReference type="EMBL" id="CAI9784862.1"/>
    </source>
</evidence>
<accession>A0AAD2AAZ0</accession>